<dbReference type="Proteomes" id="UP001054945">
    <property type="component" value="Unassembled WGS sequence"/>
</dbReference>
<proteinExistence type="predicted"/>
<dbReference type="AlphaFoldDB" id="A0AAV4N4K4"/>
<evidence type="ECO:0000313" key="2">
    <source>
        <dbReference type="EMBL" id="GIX78770.1"/>
    </source>
</evidence>
<accession>A0AAV4N4K4</accession>
<gene>
    <name evidence="2" type="ORF">CEXT_527261</name>
</gene>
<protein>
    <submittedName>
        <fullName evidence="2">Uncharacterized protein</fullName>
    </submittedName>
</protein>
<evidence type="ECO:0000256" key="1">
    <source>
        <dbReference type="SAM" id="MobiDB-lite"/>
    </source>
</evidence>
<feature type="region of interest" description="Disordered" evidence="1">
    <location>
        <begin position="32"/>
        <end position="54"/>
    </location>
</feature>
<comment type="caution">
    <text evidence="2">The sequence shown here is derived from an EMBL/GenBank/DDBJ whole genome shotgun (WGS) entry which is preliminary data.</text>
</comment>
<name>A0AAV4N4K4_CAEEX</name>
<sequence>MSFFSSSTANETTTYSARNDFLCDINNKTEKREKKQNKGINQRVRPLSKHKNSLNDPCIRGAGMNALQFVLPSFVYVSRSFSTVDSLLWRNPHLPLVVSAREILALFLPFLTVLLYQATIYPFE</sequence>
<evidence type="ECO:0000313" key="3">
    <source>
        <dbReference type="Proteomes" id="UP001054945"/>
    </source>
</evidence>
<reference evidence="2 3" key="1">
    <citation type="submission" date="2021-06" db="EMBL/GenBank/DDBJ databases">
        <title>Caerostris extrusa draft genome.</title>
        <authorList>
            <person name="Kono N."/>
            <person name="Arakawa K."/>
        </authorList>
    </citation>
    <scope>NUCLEOTIDE SEQUENCE [LARGE SCALE GENOMIC DNA]</scope>
</reference>
<dbReference type="EMBL" id="BPLR01020439">
    <property type="protein sequence ID" value="GIX78770.1"/>
    <property type="molecule type" value="Genomic_DNA"/>
</dbReference>
<organism evidence="2 3">
    <name type="scientific">Caerostris extrusa</name>
    <name type="common">Bark spider</name>
    <name type="synonym">Caerostris bankana</name>
    <dbReference type="NCBI Taxonomy" id="172846"/>
    <lineage>
        <taxon>Eukaryota</taxon>
        <taxon>Metazoa</taxon>
        <taxon>Ecdysozoa</taxon>
        <taxon>Arthropoda</taxon>
        <taxon>Chelicerata</taxon>
        <taxon>Arachnida</taxon>
        <taxon>Araneae</taxon>
        <taxon>Araneomorphae</taxon>
        <taxon>Entelegynae</taxon>
        <taxon>Araneoidea</taxon>
        <taxon>Araneidae</taxon>
        <taxon>Caerostris</taxon>
    </lineage>
</organism>
<keyword evidence="3" id="KW-1185">Reference proteome</keyword>